<reference evidence="1" key="1">
    <citation type="submission" date="2024-06" db="EMBL/GenBank/DDBJ databases">
        <title>Micromonospora sp. strain HUAS YX12 genome sequences.</title>
        <authorList>
            <person name="Mo P."/>
        </authorList>
    </citation>
    <scope>NUCLEOTIDE SEQUENCE</scope>
    <source>
        <strain evidence="1">HUAS YX12</strain>
    </source>
</reference>
<gene>
    <name evidence="1" type="ORF">ABIH81_09235</name>
</gene>
<organism evidence="1">
    <name type="scientific">Micromonospora sp. HUAS YX12</name>
    <dbReference type="NCBI Taxonomy" id="3156396"/>
    <lineage>
        <taxon>Bacteria</taxon>
        <taxon>Bacillati</taxon>
        <taxon>Actinomycetota</taxon>
        <taxon>Actinomycetes</taxon>
        <taxon>Micromonosporales</taxon>
        <taxon>Micromonosporaceae</taxon>
        <taxon>Micromonospora</taxon>
    </lineage>
</organism>
<dbReference type="AlphaFoldDB" id="A0AAU7R6S0"/>
<dbReference type="EMBL" id="CP157974">
    <property type="protein sequence ID" value="XBT83625.1"/>
    <property type="molecule type" value="Genomic_DNA"/>
</dbReference>
<name>A0AAU7R6S0_9ACTN</name>
<dbReference type="GeneID" id="93473660"/>
<proteinExistence type="predicted"/>
<dbReference type="RefSeq" id="WP_013289092.1">
    <property type="nucleotide sequence ID" value="NZ_CP157974.1"/>
</dbReference>
<evidence type="ECO:0000313" key="1">
    <source>
        <dbReference type="EMBL" id="XBT83625.1"/>
    </source>
</evidence>
<evidence type="ECO:0008006" key="2">
    <source>
        <dbReference type="Google" id="ProtNLM"/>
    </source>
</evidence>
<protein>
    <recommendedName>
        <fullName evidence="2">FXSXX-COOH protein</fullName>
    </recommendedName>
</protein>
<accession>A0AAU7R6S0</accession>
<sequence>MTTAPLRQDEPPVSLGRVRAEPLDRLSAADISPIVRRVMAAHLDQTRIPAAKFSSFI</sequence>